<sequence>MLTDKQSIILCAVVVLGFSVCGILGVLDNYAVSVTLLLLFLVVVVNLVFNKTPPDKEIKKERSK</sequence>
<dbReference type="STRING" id="1197477.IA57_00860"/>
<proteinExistence type="predicted"/>
<name>A0A084TND2_9FLAO</name>
<keyword evidence="1" id="KW-0812">Transmembrane</keyword>
<dbReference type="RefSeq" id="WP_036117978.1">
    <property type="nucleotide sequence ID" value="NZ_BMET01000002.1"/>
</dbReference>
<keyword evidence="1" id="KW-1133">Transmembrane helix</keyword>
<feature type="transmembrane region" description="Helical" evidence="1">
    <location>
        <begin position="31"/>
        <end position="49"/>
    </location>
</feature>
<comment type="caution">
    <text evidence="2">The sequence shown here is derived from an EMBL/GenBank/DDBJ whole genome shotgun (WGS) entry which is preliminary data.</text>
</comment>
<evidence type="ECO:0000313" key="3">
    <source>
        <dbReference type="Proteomes" id="UP000028521"/>
    </source>
</evidence>
<evidence type="ECO:0000256" key="1">
    <source>
        <dbReference type="SAM" id="Phobius"/>
    </source>
</evidence>
<dbReference type="EMBL" id="JPFK01000002">
    <property type="protein sequence ID" value="KFB02218.1"/>
    <property type="molecule type" value="Genomic_DNA"/>
</dbReference>
<organism evidence="2 3">
    <name type="scientific">Mangrovimonas yunxiaonensis</name>
    <dbReference type="NCBI Taxonomy" id="1197477"/>
    <lineage>
        <taxon>Bacteria</taxon>
        <taxon>Pseudomonadati</taxon>
        <taxon>Bacteroidota</taxon>
        <taxon>Flavobacteriia</taxon>
        <taxon>Flavobacteriales</taxon>
        <taxon>Flavobacteriaceae</taxon>
        <taxon>Mangrovimonas</taxon>
    </lineage>
</organism>
<dbReference type="Proteomes" id="UP000028521">
    <property type="component" value="Unassembled WGS sequence"/>
</dbReference>
<dbReference type="eggNOG" id="ENOG502ZX43">
    <property type="taxonomic scope" value="Bacteria"/>
</dbReference>
<accession>A0A084TND2</accession>
<dbReference type="OrthoDB" id="1454749at2"/>
<evidence type="ECO:0008006" key="4">
    <source>
        <dbReference type="Google" id="ProtNLM"/>
    </source>
</evidence>
<dbReference type="AlphaFoldDB" id="A0A084TND2"/>
<keyword evidence="1" id="KW-0472">Membrane</keyword>
<gene>
    <name evidence="2" type="ORF">IA57_00860</name>
</gene>
<reference evidence="2 3" key="1">
    <citation type="journal article" date="2014" name="Genome Announc.">
        <title>Draft Genome Sequence of the Algicidal Bacterium Mangrovimonas yunxiaonensis Strain LY01.</title>
        <authorList>
            <person name="Li Y."/>
            <person name="Zhu H."/>
            <person name="Li C."/>
            <person name="Zhang H."/>
            <person name="Chen Z."/>
            <person name="Zheng W."/>
            <person name="Xu H."/>
            <person name="Zheng T."/>
        </authorList>
    </citation>
    <scope>NUCLEOTIDE SEQUENCE [LARGE SCALE GENOMIC DNA]</scope>
    <source>
        <strain evidence="2 3">LY01</strain>
    </source>
</reference>
<evidence type="ECO:0000313" key="2">
    <source>
        <dbReference type="EMBL" id="KFB02218.1"/>
    </source>
</evidence>
<keyword evidence="3" id="KW-1185">Reference proteome</keyword>
<feature type="transmembrane region" description="Helical" evidence="1">
    <location>
        <begin position="7"/>
        <end position="25"/>
    </location>
</feature>
<reference evidence="3" key="2">
    <citation type="submission" date="2014-07" db="EMBL/GenBank/DDBJ databases">
        <title>Genome sequence of Mangrovimonas yunxiaonensis.</title>
        <authorList>
            <person name="Li Y."/>
            <person name="Zheng T."/>
        </authorList>
    </citation>
    <scope>NUCLEOTIDE SEQUENCE [LARGE SCALE GENOMIC DNA]</scope>
    <source>
        <strain evidence="3">LY01</strain>
    </source>
</reference>
<protein>
    <recommendedName>
        <fullName evidence="4">Phosphatidate cytidylyltransferase</fullName>
    </recommendedName>
</protein>